<dbReference type="GO" id="GO:0004386">
    <property type="term" value="F:helicase activity"/>
    <property type="evidence" value="ECO:0007669"/>
    <property type="project" value="UniProtKB-KW"/>
</dbReference>
<evidence type="ECO:0000313" key="3">
    <source>
        <dbReference type="EMBL" id="SDH49105.1"/>
    </source>
</evidence>
<dbReference type="Proteomes" id="UP000198656">
    <property type="component" value="Unassembled WGS sequence"/>
</dbReference>
<proteinExistence type="predicted"/>
<evidence type="ECO:0000256" key="1">
    <source>
        <dbReference type="SAM" id="MobiDB-lite"/>
    </source>
</evidence>
<evidence type="ECO:0000259" key="2">
    <source>
        <dbReference type="Pfam" id="PF13625"/>
    </source>
</evidence>
<keyword evidence="3" id="KW-0067">ATP-binding</keyword>
<protein>
    <submittedName>
        <fullName evidence="3">Helicase conserved C-terminal domain-containing protein</fullName>
    </submittedName>
</protein>
<dbReference type="OrthoDB" id="2987331at2"/>
<keyword evidence="4" id="KW-1185">Reference proteome</keyword>
<feature type="region of interest" description="Disordered" evidence="1">
    <location>
        <begin position="1"/>
        <end position="76"/>
    </location>
</feature>
<feature type="compositionally biased region" description="Polar residues" evidence="1">
    <location>
        <begin position="1"/>
        <end position="23"/>
    </location>
</feature>
<dbReference type="EMBL" id="FNCP01000014">
    <property type="protein sequence ID" value="SDH49105.1"/>
    <property type="molecule type" value="Genomic_DNA"/>
</dbReference>
<dbReference type="STRING" id="1121419.SAMN05443529_11430"/>
<organism evidence="3 4">
    <name type="scientific">Desulfosporosinus hippei DSM 8344</name>
    <dbReference type="NCBI Taxonomy" id="1121419"/>
    <lineage>
        <taxon>Bacteria</taxon>
        <taxon>Bacillati</taxon>
        <taxon>Bacillota</taxon>
        <taxon>Clostridia</taxon>
        <taxon>Eubacteriales</taxon>
        <taxon>Desulfitobacteriaceae</taxon>
        <taxon>Desulfosporosinus</taxon>
    </lineage>
</organism>
<evidence type="ECO:0000313" key="4">
    <source>
        <dbReference type="Proteomes" id="UP000198656"/>
    </source>
</evidence>
<dbReference type="RefSeq" id="WP_092333834.1">
    <property type="nucleotide sequence ID" value="NZ_FNCP01000014.1"/>
</dbReference>
<keyword evidence="3" id="KW-0347">Helicase</keyword>
<dbReference type="AlphaFoldDB" id="A0A1G8CUE4"/>
<feature type="domain" description="Helicase XPB/Ssl2 N-terminal" evidence="2">
    <location>
        <begin position="412"/>
        <end position="525"/>
    </location>
</feature>
<sequence length="566" mass="65079">MKKPTTGSVRKAQQNPTTPSEQAKPQKWRPVFGEKLPPGFKPPAYAEETKENQATSKGSSPQPSQRSESKPKNTAVKRLKPKAWPDYFAQMDSVERILFAYMAYTRPEDKTIDYFCSYDQNYNASFCYLDWNVSGLDYQGVVRLLTKWFKIGFLAQGRHPNTFSFKEEAARSFWRFLCAQIQFENLIEPQNSYRAGLPSTLDNLFKFLLLVEQGEVLVTQSHEINKHSLKRILAALTVPAGSAQEFDPESYFFWLFAIARRFRLFGRRGDRLVLTTRGEELPESIKVADLLWEIYPEYFQTIQNKSFFLILPLLSRCTDWTSWGYMVGRLLAEDNVSNLLDYETVISLLDPLRFLGLLEWGKYEKDILVRVTPLGRLVLEKLLQGQELEEDMEFKSLADQIYPLSGPDTAYVQPNFEILLPHSASWAARWKLCQIAVLEQEDQMLKYRLDKIYLLNALKRGMPAEEVLPTLKTLSTYPLPDNLVLTVQQWVDSFGQVTFRRLSLLECSSPEQAASIASARKYRQYVLGLYSPTAVIVREIEKLRKLLEKQGIYPTPGVLDGESVGK</sequence>
<keyword evidence="3" id="KW-0378">Hydrolase</keyword>
<accession>A0A1G8CUE4</accession>
<feature type="compositionally biased region" description="Polar residues" evidence="1">
    <location>
        <begin position="52"/>
        <end position="66"/>
    </location>
</feature>
<name>A0A1G8CUE4_9FIRM</name>
<reference evidence="4" key="1">
    <citation type="submission" date="2016-10" db="EMBL/GenBank/DDBJ databases">
        <authorList>
            <person name="Varghese N."/>
            <person name="Submissions S."/>
        </authorList>
    </citation>
    <scope>NUCLEOTIDE SEQUENCE [LARGE SCALE GENOMIC DNA]</scope>
    <source>
        <strain evidence="4">DSM 8344</strain>
    </source>
</reference>
<gene>
    <name evidence="3" type="ORF">SAMN05443529_11430</name>
</gene>
<dbReference type="Pfam" id="PF13625">
    <property type="entry name" value="Helicase_C_3"/>
    <property type="match status" value="1"/>
</dbReference>
<dbReference type="InterPro" id="IPR032830">
    <property type="entry name" value="XPB/Ssl2_N"/>
</dbReference>
<keyword evidence="3" id="KW-0547">Nucleotide-binding</keyword>